<feature type="transmembrane region" description="Helical" evidence="5">
    <location>
        <begin position="45"/>
        <end position="62"/>
    </location>
</feature>
<evidence type="ECO:0000256" key="1">
    <source>
        <dbReference type="ARBA" id="ARBA00004141"/>
    </source>
</evidence>
<name>A0ABV8B1D7_9BACI</name>
<organism evidence="6 7">
    <name type="scientific">Bacillus songklensis</name>
    <dbReference type="NCBI Taxonomy" id="1069116"/>
    <lineage>
        <taxon>Bacteria</taxon>
        <taxon>Bacillati</taxon>
        <taxon>Bacillota</taxon>
        <taxon>Bacilli</taxon>
        <taxon>Bacillales</taxon>
        <taxon>Bacillaceae</taxon>
        <taxon>Bacillus</taxon>
    </lineage>
</organism>
<sequence length="184" mass="21427">MFFYIMLTFIIMQRLLELAVAKRNEKWMLGQGAVEIGTSHYKWIVLVHSLFFVSLASEVVLMEKQLSSLWVLLLIMFIITQAGRVWVITSLGRFWNTKIMVLPETEVVVKGPYRFLKHPNYVIVALEFLVVPLLFEAYITMILFSLLNLFVLAVRIPMEEKALCAFTDYDNKTGQQARFWPAKK</sequence>
<dbReference type="Pfam" id="PF04140">
    <property type="entry name" value="ICMT"/>
    <property type="match status" value="1"/>
</dbReference>
<dbReference type="GO" id="GO:0032259">
    <property type="term" value="P:methylation"/>
    <property type="evidence" value="ECO:0007669"/>
    <property type="project" value="UniProtKB-KW"/>
</dbReference>
<dbReference type="Proteomes" id="UP001595752">
    <property type="component" value="Unassembled WGS sequence"/>
</dbReference>
<feature type="transmembrane region" description="Helical" evidence="5">
    <location>
        <begin position="69"/>
        <end position="88"/>
    </location>
</feature>
<dbReference type="Gene3D" id="1.20.120.1630">
    <property type="match status" value="1"/>
</dbReference>
<dbReference type="RefSeq" id="WP_377915237.1">
    <property type="nucleotide sequence ID" value="NZ_JBHRZT010000052.1"/>
</dbReference>
<evidence type="ECO:0000256" key="3">
    <source>
        <dbReference type="ARBA" id="ARBA00022989"/>
    </source>
</evidence>
<keyword evidence="2 5" id="KW-0812">Transmembrane</keyword>
<dbReference type="GO" id="GO:0008168">
    <property type="term" value="F:methyltransferase activity"/>
    <property type="evidence" value="ECO:0007669"/>
    <property type="project" value="UniProtKB-KW"/>
</dbReference>
<accession>A0ABV8B1D7</accession>
<dbReference type="InterPro" id="IPR052527">
    <property type="entry name" value="Metal_cation-efflux_comp"/>
</dbReference>
<evidence type="ECO:0000256" key="4">
    <source>
        <dbReference type="ARBA" id="ARBA00023136"/>
    </source>
</evidence>
<reference evidence="7" key="1">
    <citation type="journal article" date="2019" name="Int. J. Syst. Evol. Microbiol.">
        <title>The Global Catalogue of Microorganisms (GCM) 10K type strain sequencing project: providing services to taxonomists for standard genome sequencing and annotation.</title>
        <authorList>
            <consortium name="The Broad Institute Genomics Platform"/>
            <consortium name="The Broad Institute Genome Sequencing Center for Infectious Disease"/>
            <person name="Wu L."/>
            <person name="Ma J."/>
        </authorList>
    </citation>
    <scope>NUCLEOTIDE SEQUENCE [LARGE SCALE GENOMIC DNA]</scope>
    <source>
        <strain evidence="7">CCUG 61889</strain>
    </source>
</reference>
<evidence type="ECO:0000256" key="5">
    <source>
        <dbReference type="SAM" id="Phobius"/>
    </source>
</evidence>
<dbReference type="InterPro" id="IPR007269">
    <property type="entry name" value="ICMT_MeTrfase"/>
</dbReference>
<evidence type="ECO:0000313" key="7">
    <source>
        <dbReference type="Proteomes" id="UP001595752"/>
    </source>
</evidence>
<evidence type="ECO:0000256" key="2">
    <source>
        <dbReference type="ARBA" id="ARBA00022692"/>
    </source>
</evidence>
<comment type="subcellular location">
    <subcellularLocation>
        <location evidence="1">Membrane</location>
        <topology evidence="1">Multi-pass membrane protein</topology>
    </subcellularLocation>
</comment>
<keyword evidence="3 5" id="KW-1133">Transmembrane helix</keyword>
<keyword evidence="6" id="KW-0808">Transferase</keyword>
<keyword evidence="4 5" id="KW-0472">Membrane</keyword>
<gene>
    <name evidence="6" type="ORF">ACFOU2_11615</name>
</gene>
<feature type="transmembrane region" description="Helical" evidence="5">
    <location>
        <begin position="121"/>
        <end position="151"/>
    </location>
</feature>
<keyword evidence="7" id="KW-1185">Reference proteome</keyword>
<evidence type="ECO:0000313" key="6">
    <source>
        <dbReference type="EMBL" id="MFC3884103.1"/>
    </source>
</evidence>
<proteinExistence type="predicted"/>
<dbReference type="EMBL" id="JBHRZT010000052">
    <property type="protein sequence ID" value="MFC3884103.1"/>
    <property type="molecule type" value="Genomic_DNA"/>
</dbReference>
<dbReference type="PANTHER" id="PTHR43847">
    <property type="entry name" value="BLL3993 PROTEIN"/>
    <property type="match status" value="1"/>
</dbReference>
<dbReference type="PANTHER" id="PTHR43847:SF1">
    <property type="entry name" value="BLL3993 PROTEIN"/>
    <property type="match status" value="1"/>
</dbReference>
<protein>
    <submittedName>
        <fullName evidence="6">Isoprenylcysteine carboxyl methyltransferase family protein</fullName>
    </submittedName>
</protein>
<keyword evidence="6" id="KW-0489">Methyltransferase</keyword>
<comment type="caution">
    <text evidence="6">The sequence shown here is derived from an EMBL/GenBank/DDBJ whole genome shotgun (WGS) entry which is preliminary data.</text>
</comment>